<dbReference type="SUPFAM" id="SSF52266">
    <property type="entry name" value="SGNH hydrolase"/>
    <property type="match status" value="1"/>
</dbReference>
<dbReference type="KEGG" id="cmq:B840_01305"/>
<dbReference type="HOGENOM" id="CLU_038449_2_1_11"/>
<evidence type="ECO:0000313" key="4">
    <source>
        <dbReference type="Proteomes" id="UP000031928"/>
    </source>
</evidence>
<protein>
    <submittedName>
        <fullName evidence="3">Secreted hydrolase</fullName>
    </submittedName>
</protein>
<keyword evidence="3" id="KW-0378">Hydrolase</keyword>
<evidence type="ECO:0000256" key="1">
    <source>
        <dbReference type="SAM" id="SignalP"/>
    </source>
</evidence>
<dbReference type="Proteomes" id="UP000031928">
    <property type="component" value="Chromosome"/>
</dbReference>
<feature type="domain" description="SGNH hydrolase-type esterase" evidence="2">
    <location>
        <begin position="97"/>
        <end position="303"/>
    </location>
</feature>
<dbReference type="RefSeq" id="WP_042620622.1">
    <property type="nucleotide sequence ID" value="NZ_CP007790.1"/>
</dbReference>
<dbReference type="InterPro" id="IPR013830">
    <property type="entry name" value="SGNH_hydro"/>
</dbReference>
<organism evidence="3 4">
    <name type="scientific">Corynebacterium marinum DSM 44953</name>
    <dbReference type="NCBI Taxonomy" id="1224162"/>
    <lineage>
        <taxon>Bacteria</taxon>
        <taxon>Bacillati</taxon>
        <taxon>Actinomycetota</taxon>
        <taxon>Actinomycetes</taxon>
        <taxon>Mycobacteriales</taxon>
        <taxon>Corynebacteriaceae</taxon>
        <taxon>Corynebacterium</taxon>
    </lineage>
</organism>
<dbReference type="GO" id="GO:0016787">
    <property type="term" value="F:hydrolase activity"/>
    <property type="evidence" value="ECO:0007669"/>
    <property type="project" value="UniProtKB-KW"/>
</dbReference>
<keyword evidence="1" id="KW-0732">Signal</keyword>
<evidence type="ECO:0000259" key="2">
    <source>
        <dbReference type="Pfam" id="PF13472"/>
    </source>
</evidence>
<keyword evidence="4" id="KW-1185">Reference proteome</keyword>
<dbReference type="InterPro" id="IPR036514">
    <property type="entry name" value="SGNH_hydro_sf"/>
</dbReference>
<feature type="signal peptide" evidence="1">
    <location>
        <begin position="1"/>
        <end position="32"/>
    </location>
</feature>
<proteinExistence type="predicted"/>
<name>A0A0B6TJ05_9CORY</name>
<dbReference type="Gene3D" id="3.40.50.1110">
    <property type="entry name" value="SGNH hydrolase"/>
    <property type="match status" value="1"/>
</dbReference>
<dbReference type="OrthoDB" id="4529562at2"/>
<reference evidence="3 4" key="1">
    <citation type="submission" date="2014-05" db="EMBL/GenBank/DDBJ databases">
        <title>Complete genome sequence of Corynebacterium marinum DSM 44953.</title>
        <authorList>
            <person name="Schaffert L."/>
            <person name="Albersmeier A."/>
            <person name="Kalinowski J."/>
            <person name="Ruckert C."/>
        </authorList>
    </citation>
    <scope>NUCLEOTIDE SEQUENCE [LARGE SCALE GENOMIC DNA]</scope>
    <source>
        <strain evidence="3 4">DSM 44953</strain>
    </source>
</reference>
<feature type="chain" id="PRO_5002109964" evidence="1">
    <location>
        <begin position="33"/>
        <end position="312"/>
    </location>
</feature>
<dbReference type="Pfam" id="PF13472">
    <property type="entry name" value="Lipase_GDSL_2"/>
    <property type="match status" value="1"/>
</dbReference>
<dbReference type="EMBL" id="CP007790">
    <property type="protein sequence ID" value="AJK67893.1"/>
    <property type="molecule type" value="Genomic_DNA"/>
</dbReference>
<dbReference type="STRING" id="1224162.B840_01305"/>
<dbReference type="AlphaFoldDB" id="A0A0B6TJ05"/>
<evidence type="ECO:0000313" key="3">
    <source>
        <dbReference type="EMBL" id="AJK67893.1"/>
    </source>
</evidence>
<gene>
    <name evidence="3" type="ORF">B840_01305</name>
</gene>
<sequence>MFLKTRFPLALRPLLLAVLVAGFLPAAGLAHAAPDTEKNLVIFGDSVLADPPLGIYLANENSSGEPVDLSGSVASASSREGIGVGSVGSSAGDIEGICPRSLNNYGIRAAETLNLAVYDHSCNGATVLPRNSALFPNDELFEWQVDRALEEGALGPQTARVIVTLGFNDTYSNATRPEDETRERFLAAGTEQIQRVRAAAPQARVQIVGYTTIAGGDFICLAHLPGSSATKIPLPVVNYWEGQAQEWQRDLAAATGVEFLDLKPSTADTGICAPDSLRMWTSPVDAGSGRSHLPFHLNQRGHEHVGAVIAAS</sequence>
<accession>A0A0B6TJ05</accession>